<dbReference type="InterPro" id="IPR008801">
    <property type="entry name" value="RALF"/>
</dbReference>
<keyword evidence="9" id="KW-1185">Reference proteome</keyword>
<evidence type="ECO:0008006" key="10">
    <source>
        <dbReference type="Google" id="ProtNLM"/>
    </source>
</evidence>
<evidence type="ECO:0000256" key="1">
    <source>
        <dbReference type="ARBA" id="ARBA00004613"/>
    </source>
</evidence>
<evidence type="ECO:0000256" key="3">
    <source>
        <dbReference type="ARBA" id="ARBA00022525"/>
    </source>
</evidence>
<dbReference type="STRING" id="180498.A0A067KQZ3"/>
<dbReference type="PANTHER" id="PTHR33136:SF6">
    <property type="entry name" value="PROTEIN RALF-LIKE 34"/>
    <property type="match status" value="1"/>
</dbReference>
<dbReference type="EMBL" id="KK914358">
    <property type="protein sequence ID" value="KDP38641.1"/>
    <property type="molecule type" value="Genomic_DNA"/>
</dbReference>
<dbReference type="GO" id="GO:0005179">
    <property type="term" value="F:hormone activity"/>
    <property type="evidence" value="ECO:0007669"/>
    <property type="project" value="UniProtKB-KW"/>
</dbReference>
<dbReference type="Proteomes" id="UP000027138">
    <property type="component" value="Unassembled WGS sequence"/>
</dbReference>
<dbReference type="GO" id="GO:0005576">
    <property type="term" value="C:extracellular region"/>
    <property type="evidence" value="ECO:0007669"/>
    <property type="project" value="UniProtKB-SubCell"/>
</dbReference>
<evidence type="ECO:0000256" key="5">
    <source>
        <dbReference type="ARBA" id="ARBA00022729"/>
    </source>
</evidence>
<comment type="similarity">
    <text evidence="2">Belongs to the plant rapid alkalinization factor (RALF) family.</text>
</comment>
<dbReference type="Pfam" id="PF05498">
    <property type="entry name" value="RALF"/>
    <property type="match status" value="1"/>
</dbReference>
<dbReference type="GO" id="GO:0040008">
    <property type="term" value="P:regulation of growth"/>
    <property type="evidence" value="ECO:0007669"/>
    <property type="project" value="UniProtKB-ARBA"/>
</dbReference>
<keyword evidence="3" id="KW-0964">Secreted</keyword>
<evidence type="ECO:0000256" key="6">
    <source>
        <dbReference type="ARBA" id="ARBA00023157"/>
    </source>
</evidence>
<proteinExistence type="inferred from homology"/>
<dbReference type="GO" id="GO:0009506">
    <property type="term" value="C:plasmodesma"/>
    <property type="evidence" value="ECO:0007669"/>
    <property type="project" value="TreeGrafter"/>
</dbReference>
<evidence type="ECO:0000256" key="7">
    <source>
        <dbReference type="SAM" id="SignalP"/>
    </source>
</evidence>
<dbReference type="OrthoDB" id="1613518at2759"/>
<gene>
    <name evidence="8" type="ORF">JCGZ_03994</name>
</gene>
<reference evidence="8 9" key="1">
    <citation type="journal article" date="2014" name="PLoS ONE">
        <title>Global Analysis of Gene Expression Profiles in Physic Nut (Jatropha curcas L.) Seedlings Exposed to Salt Stress.</title>
        <authorList>
            <person name="Zhang L."/>
            <person name="Zhang C."/>
            <person name="Wu P."/>
            <person name="Chen Y."/>
            <person name="Li M."/>
            <person name="Jiang H."/>
            <person name="Wu G."/>
        </authorList>
    </citation>
    <scope>NUCLEOTIDE SEQUENCE [LARGE SCALE GENOMIC DNA]</scope>
    <source>
        <strain evidence="9">cv. GZQX0401</strain>
        <tissue evidence="8">Young leaves</tissue>
    </source>
</reference>
<keyword evidence="6" id="KW-1015">Disulfide bond</keyword>
<dbReference type="GO" id="GO:0019722">
    <property type="term" value="P:calcium-mediated signaling"/>
    <property type="evidence" value="ECO:0007669"/>
    <property type="project" value="TreeGrafter"/>
</dbReference>
<keyword evidence="5 7" id="KW-0732">Signal</keyword>
<keyword evidence="4" id="KW-0372">Hormone</keyword>
<evidence type="ECO:0000256" key="2">
    <source>
        <dbReference type="ARBA" id="ARBA00009178"/>
    </source>
</evidence>
<feature type="chain" id="PRO_5001639775" description="Rapid ALkalinization Factor" evidence="7">
    <location>
        <begin position="24"/>
        <end position="114"/>
    </location>
</feature>
<sequence>MSLKFWVVLMLMAIAMVTKSTIAEPAVNGSNSTRKLVGDEINEDEEMMVDSEATHRLLAGRRKFKKFLSYDVLKANATPCKKRGNSYYGCRVKTKANPYRRGCSVITLCYRYTH</sequence>
<dbReference type="PANTHER" id="PTHR33136">
    <property type="entry name" value="RAPID ALKALINIZATION FACTOR-LIKE"/>
    <property type="match status" value="1"/>
</dbReference>
<name>A0A067KQZ3_JATCU</name>
<evidence type="ECO:0000313" key="9">
    <source>
        <dbReference type="Proteomes" id="UP000027138"/>
    </source>
</evidence>
<accession>A0A067KQZ3</accession>
<comment type="subcellular location">
    <subcellularLocation>
        <location evidence="1">Secreted</location>
    </subcellularLocation>
</comment>
<organism evidence="8 9">
    <name type="scientific">Jatropha curcas</name>
    <name type="common">Barbados nut</name>
    <dbReference type="NCBI Taxonomy" id="180498"/>
    <lineage>
        <taxon>Eukaryota</taxon>
        <taxon>Viridiplantae</taxon>
        <taxon>Streptophyta</taxon>
        <taxon>Embryophyta</taxon>
        <taxon>Tracheophyta</taxon>
        <taxon>Spermatophyta</taxon>
        <taxon>Magnoliopsida</taxon>
        <taxon>eudicotyledons</taxon>
        <taxon>Gunneridae</taxon>
        <taxon>Pentapetalae</taxon>
        <taxon>rosids</taxon>
        <taxon>fabids</taxon>
        <taxon>Malpighiales</taxon>
        <taxon>Euphorbiaceae</taxon>
        <taxon>Crotonoideae</taxon>
        <taxon>Jatropheae</taxon>
        <taxon>Jatropha</taxon>
    </lineage>
</organism>
<feature type="signal peptide" evidence="7">
    <location>
        <begin position="1"/>
        <end position="23"/>
    </location>
</feature>
<evidence type="ECO:0000313" key="8">
    <source>
        <dbReference type="EMBL" id="KDP38641.1"/>
    </source>
</evidence>
<dbReference type="AlphaFoldDB" id="A0A067KQZ3"/>
<protein>
    <recommendedName>
        <fullName evidence="10">Rapid ALkalinization Factor</fullName>
    </recommendedName>
</protein>
<evidence type="ECO:0000256" key="4">
    <source>
        <dbReference type="ARBA" id="ARBA00022702"/>
    </source>
</evidence>